<evidence type="ECO:0000313" key="4">
    <source>
        <dbReference type="EMBL" id="SVD80573.1"/>
    </source>
</evidence>
<proteinExistence type="inferred from homology"/>
<comment type="similarity">
    <text evidence="1">Belongs to the sulfatase family.</text>
</comment>
<dbReference type="GO" id="GO:0004065">
    <property type="term" value="F:arylsulfatase activity"/>
    <property type="evidence" value="ECO:0007669"/>
    <property type="project" value="TreeGrafter"/>
</dbReference>
<feature type="non-terminal residue" evidence="4">
    <location>
        <position position="265"/>
    </location>
</feature>
<name>A0A382YBC2_9ZZZZ</name>
<dbReference type="PANTHER" id="PTHR42693">
    <property type="entry name" value="ARYLSULFATASE FAMILY MEMBER"/>
    <property type="match status" value="1"/>
</dbReference>
<protein>
    <recommendedName>
        <fullName evidence="3">N-sulphoglucosamine sulphohydrolase C-terminal domain-containing protein</fullName>
    </recommendedName>
</protein>
<dbReference type="PANTHER" id="PTHR42693:SF53">
    <property type="entry name" value="ENDO-4-O-SULFATASE"/>
    <property type="match status" value="1"/>
</dbReference>
<evidence type="ECO:0000259" key="3">
    <source>
        <dbReference type="Pfam" id="PF16347"/>
    </source>
</evidence>
<feature type="domain" description="N-sulphoglucosamine sulphohydrolase C-terminal" evidence="3">
    <location>
        <begin position="10"/>
        <end position="92"/>
    </location>
</feature>
<reference evidence="4" key="1">
    <citation type="submission" date="2018-05" db="EMBL/GenBank/DDBJ databases">
        <authorList>
            <person name="Lanie J.A."/>
            <person name="Ng W.-L."/>
            <person name="Kazmierczak K.M."/>
            <person name="Andrzejewski T.M."/>
            <person name="Davidsen T.M."/>
            <person name="Wayne K.J."/>
            <person name="Tettelin H."/>
            <person name="Glass J.I."/>
            <person name="Rusch D."/>
            <person name="Podicherti R."/>
            <person name="Tsui H.-C.T."/>
            <person name="Winkler M.E."/>
        </authorList>
    </citation>
    <scope>NUCLEOTIDE SEQUENCE</scope>
</reference>
<accession>A0A382YBC2</accession>
<dbReference type="SUPFAM" id="SSF53649">
    <property type="entry name" value="Alkaline phosphatase-like"/>
    <property type="match status" value="1"/>
</dbReference>
<evidence type="ECO:0000256" key="1">
    <source>
        <dbReference type="ARBA" id="ARBA00008779"/>
    </source>
</evidence>
<dbReference type="InterPro" id="IPR017850">
    <property type="entry name" value="Alkaline_phosphatase_core_sf"/>
</dbReference>
<evidence type="ECO:0000256" key="2">
    <source>
        <dbReference type="ARBA" id="ARBA00022801"/>
    </source>
</evidence>
<keyword evidence="2" id="KW-0378">Hydrolase</keyword>
<organism evidence="4">
    <name type="scientific">marine metagenome</name>
    <dbReference type="NCBI Taxonomy" id="408172"/>
    <lineage>
        <taxon>unclassified sequences</taxon>
        <taxon>metagenomes</taxon>
        <taxon>ecological metagenomes</taxon>
    </lineage>
</organism>
<dbReference type="InterPro" id="IPR050738">
    <property type="entry name" value="Sulfatase"/>
</dbReference>
<dbReference type="AlphaFoldDB" id="A0A382YBC2"/>
<sequence>MRGRKGSVDEGGVRTMFFLRWPERICAGLQIDQIGGAVDILPTLADLAGIECATEQPLDGISLKPLLMEEDGDWPDRAIYSRSPNGQNHSVRTQRFRAGGYRDGLYEMARDIGQDDNLAEHFSAEHQRLMGDLDAWREEMDACVGAEARPLPVGYREFPLTYLNAQDGLPEGDITWSSIHPNASFFVGWKNIADGIGWEIEVQHAGEYEVSLIYACQPEDVGARVVVAAGDERLMGTIDAPFVSRLKDQDDRIARTESYEKEFAP</sequence>
<dbReference type="InterPro" id="IPR032506">
    <property type="entry name" value="SGSH_C"/>
</dbReference>
<dbReference type="Gene3D" id="3.40.720.10">
    <property type="entry name" value="Alkaline Phosphatase, subunit A"/>
    <property type="match status" value="1"/>
</dbReference>
<dbReference type="Pfam" id="PF16347">
    <property type="entry name" value="SGSH_C"/>
    <property type="match status" value="1"/>
</dbReference>
<gene>
    <name evidence="4" type="ORF">METZ01_LOCUS433427</name>
</gene>
<dbReference type="EMBL" id="UINC01174444">
    <property type="protein sequence ID" value="SVD80573.1"/>
    <property type="molecule type" value="Genomic_DNA"/>
</dbReference>